<comment type="similarity">
    <text evidence="5 16 17">Belongs to the CDS family.</text>
</comment>
<keyword evidence="10 16" id="KW-0548">Nucleotidyltransferase</keyword>
<dbReference type="EC" id="2.7.7.41" evidence="6 16"/>
<comment type="pathway">
    <text evidence="4">Lipid metabolism.</text>
</comment>
<reference evidence="18 19" key="1">
    <citation type="submission" date="2023-10" db="EMBL/GenBank/DDBJ databases">
        <title>Chromosome-scale genome assembly provides insights into flower coloration mechanisms of Canna indica.</title>
        <authorList>
            <person name="Li C."/>
        </authorList>
    </citation>
    <scope>NUCLEOTIDE SEQUENCE [LARGE SCALE GENOMIC DNA]</scope>
    <source>
        <tissue evidence="18">Flower</tissue>
    </source>
</reference>
<keyword evidence="9 16" id="KW-0812">Transmembrane</keyword>
<evidence type="ECO:0000256" key="7">
    <source>
        <dbReference type="ARBA" id="ARBA00022516"/>
    </source>
</evidence>
<dbReference type="PANTHER" id="PTHR13773:SF8">
    <property type="entry name" value="PHOSPHATIDATE CYTIDYLYLTRANSFERASE, PHOTORECEPTOR-SPECIFIC"/>
    <property type="match status" value="1"/>
</dbReference>
<keyword evidence="19" id="KW-1185">Reference proteome</keyword>
<dbReference type="PIRSF" id="PIRSF018269">
    <property type="entry name" value="PC_trans_euk"/>
    <property type="match status" value="1"/>
</dbReference>
<comment type="subcellular location">
    <subcellularLocation>
        <location evidence="2">Membrane</location>
        <topology evidence="2">Multi-pass membrane protein</topology>
    </subcellularLocation>
</comment>
<evidence type="ECO:0000256" key="9">
    <source>
        <dbReference type="ARBA" id="ARBA00022692"/>
    </source>
</evidence>
<evidence type="ECO:0000256" key="17">
    <source>
        <dbReference type="RuleBase" id="RU003938"/>
    </source>
</evidence>
<keyword evidence="8 16" id="KW-0808">Transferase</keyword>
<feature type="transmembrane region" description="Helical" evidence="16">
    <location>
        <begin position="238"/>
        <end position="260"/>
    </location>
</feature>
<keyword evidence="15 16" id="KW-1208">Phospholipid metabolism</keyword>
<evidence type="ECO:0000256" key="3">
    <source>
        <dbReference type="ARBA" id="ARBA00005119"/>
    </source>
</evidence>
<evidence type="ECO:0000256" key="15">
    <source>
        <dbReference type="ARBA" id="ARBA00023264"/>
    </source>
</evidence>
<name>A0AAQ3K796_9LILI</name>
<dbReference type="InterPro" id="IPR016720">
    <property type="entry name" value="PC_Trfase_euk"/>
</dbReference>
<feature type="transmembrane region" description="Helical" evidence="16">
    <location>
        <begin position="176"/>
        <end position="195"/>
    </location>
</feature>
<comment type="catalytic activity">
    <reaction evidence="1 16 17">
        <text>a 1,2-diacyl-sn-glycero-3-phosphate + CTP + H(+) = a CDP-1,2-diacyl-sn-glycerol + diphosphate</text>
        <dbReference type="Rhea" id="RHEA:16229"/>
        <dbReference type="ChEBI" id="CHEBI:15378"/>
        <dbReference type="ChEBI" id="CHEBI:33019"/>
        <dbReference type="ChEBI" id="CHEBI:37563"/>
        <dbReference type="ChEBI" id="CHEBI:58332"/>
        <dbReference type="ChEBI" id="CHEBI:58608"/>
        <dbReference type="EC" id="2.7.7.41"/>
    </reaction>
</comment>
<evidence type="ECO:0000256" key="14">
    <source>
        <dbReference type="ARBA" id="ARBA00023209"/>
    </source>
</evidence>
<protein>
    <recommendedName>
        <fullName evidence="6 16">Phosphatidate cytidylyltransferase</fullName>
        <ecNumber evidence="6 16">2.7.7.41</ecNumber>
    </recommendedName>
</protein>
<evidence type="ECO:0000256" key="5">
    <source>
        <dbReference type="ARBA" id="ARBA00010185"/>
    </source>
</evidence>
<dbReference type="PANTHER" id="PTHR13773">
    <property type="entry name" value="PHOSPHATIDATE CYTIDYLYLTRANSFERASE"/>
    <property type="match status" value="1"/>
</dbReference>
<evidence type="ECO:0000256" key="10">
    <source>
        <dbReference type="ARBA" id="ARBA00022695"/>
    </source>
</evidence>
<evidence type="ECO:0000256" key="1">
    <source>
        <dbReference type="ARBA" id="ARBA00001698"/>
    </source>
</evidence>
<gene>
    <name evidence="18" type="ORF">Cni_G12143</name>
</gene>
<dbReference type="PROSITE" id="PS01315">
    <property type="entry name" value="CDS"/>
    <property type="match status" value="1"/>
</dbReference>
<sequence length="442" mass="51139">MSTLQRNHSVRVRHRRHSVEAAPDVNNSAGASLLLNDQNKYKSMFVRARSSLWMLLGFSLVIYMGHLYICALIVGIQIFMAKELFNLRKQAYEDRQLPGFRILNWYFFFTAMLFAYGRFVSRQLVNTVTSDKLYYQAVSGLVKYQMVICYFLYIAGFMWFILTLKKRRYKYQFGQYAWTHMILLLVFAQSSFTVANIFEGIFWFLLPVSLIVVNDVAAYFFGFFFGKTPLIKLSPKKTWEGFIGASFATILSAFMLTNILGRFQWLTCPRKDLSTGWLQCDPGPLFKLRSYPLPGWFPWKELSVMPIQWHGLALGLFASILAPFGGFFASGLKRAFKIKDFGDSIPGHGGFTDRMDCQMMMAAFAYIYHQSFIVSSQSISIGVILDQVYFALPTPVDKAMNFSWITNFHYLYQILNHLSNEEQHDLHLQLGRIIKERQLGQQ</sequence>
<feature type="transmembrane region" description="Helical" evidence="16">
    <location>
        <begin position="141"/>
        <end position="164"/>
    </location>
</feature>
<dbReference type="Proteomes" id="UP001327560">
    <property type="component" value="Chromosome 4"/>
</dbReference>
<accession>A0AAQ3K796</accession>
<evidence type="ECO:0000256" key="13">
    <source>
        <dbReference type="ARBA" id="ARBA00023136"/>
    </source>
</evidence>
<evidence type="ECO:0000256" key="4">
    <source>
        <dbReference type="ARBA" id="ARBA00005189"/>
    </source>
</evidence>
<evidence type="ECO:0000256" key="16">
    <source>
        <dbReference type="PIRNR" id="PIRNR018269"/>
    </source>
</evidence>
<dbReference type="EMBL" id="CP136893">
    <property type="protein sequence ID" value="WOL03423.1"/>
    <property type="molecule type" value="Genomic_DNA"/>
</dbReference>
<evidence type="ECO:0000256" key="6">
    <source>
        <dbReference type="ARBA" id="ARBA00012487"/>
    </source>
</evidence>
<evidence type="ECO:0000313" key="19">
    <source>
        <dbReference type="Proteomes" id="UP001327560"/>
    </source>
</evidence>
<evidence type="ECO:0000313" key="18">
    <source>
        <dbReference type="EMBL" id="WOL03423.1"/>
    </source>
</evidence>
<proteinExistence type="inferred from homology"/>
<dbReference type="GO" id="GO:0005789">
    <property type="term" value="C:endoplasmic reticulum membrane"/>
    <property type="evidence" value="ECO:0007669"/>
    <property type="project" value="TreeGrafter"/>
</dbReference>
<evidence type="ECO:0000256" key="11">
    <source>
        <dbReference type="ARBA" id="ARBA00022989"/>
    </source>
</evidence>
<dbReference type="Pfam" id="PF01148">
    <property type="entry name" value="CTP_transf_1"/>
    <property type="match status" value="1"/>
</dbReference>
<dbReference type="InterPro" id="IPR000374">
    <property type="entry name" value="PC_trans"/>
</dbReference>
<evidence type="ECO:0000256" key="8">
    <source>
        <dbReference type="ARBA" id="ARBA00022679"/>
    </source>
</evidence>
<feature type="transmembrane region" description="Helical" evidence="16">
    <location>
        <begin position="307"/>
        <end position="329"/>
    </location>
</feature>
<feature type="transmembrane region" description="Helical" evidence="16">
    <location>
        <begin position="102"/>
        <end position="121"/>
    </location>
</feature>
<keyword evidence="7 16" id="KW-0444">Lipid biosynthesis</keyword>
<comment type="pathway">
    <text evidence="3 16 17">Phospholipid metabolism; CDP-diacylglycerol biosynthesis; CDP-diacylglycerol from sn-glycerol 3-phosphate: step 3/3.</text>
</comment>
<dbReference type="AlphaFoldDB" id="A0AAQ3K796"/>
<evidence type="ECO:0000256" key="12">
    <source>
        <dbReference type="ARBA" id="ARBA00023098"/>
    </source>
</evidence>
<evidence type="ECO:0000256" key="2">
    <source>
        <dbReference type="ARBA" id="ARBA00004141"/>
    </source>
</evidence>
<comment type="cofactor">
    <cofactor evidence="16">
        <name>Mg(2+)</name>
        <dbReference type="ChEBI" id="CHEBI:18420"/>
    </cofactor>
    <text evidence="16">Requires a divalent cation for activity.</text>
</comment>
<feature type="transmembrane region" description="Helical" evidence="16">
    <location>
        <begin position="52"/>
        <end position="81"/>
    </location>
</feature>
<keyword evidence="11 16" id="KW-1133">Transmembrane helix</keyword>
<feature type="transmembrane region" description="Helical" evidence="16">
    <location>
        <begin position="201"/>
        <end position="226"/>
    </location>
</feature>
<keyword evidence="14 16" id="KW-0594">Phospholipid biosynthesis</keyword>
<dbReference type="GO" id="GO:0004605">
    <property type="term" value="F:phosphatidate cytidylyltransferase activity"/>
    <property type="evidence" value="ECO:0007669"/>
    <property type="project" value="UniProtKB-UniRule"/>
</dbReference>
<keyword evidence="13 16" id="KW-0472">Membrane</keyword>
<organism evidence="18 19">
    <name type="scientific">Canna indica</name>
    <name type="common">Indian-shot</name>
    <dbReference type="NCBI Taxonomy" id="4628"/>
    <lineage>
        <taxon>Eukaryota</taxon>
        <taxon>Viridiplantae</taxon>
        <taxon>Streptophyta</taxon>
        <taxon>Embryophyta</taxon>
        <taxon>Tracheophyta</taxon>
        <taxon>Spermatophyta</taxon>
        <taxon>Magnoliopsida</taxon>
        <taxon>Liliopsida</taxon>
        <taxon>Zingiberales</taxon>
        <taxon>Cannaceae</taxon>
        <taxon>Canna</taxon>
    </lineage>
</organism>
<comment type="function">
    <text evidence="16">May be involved in the synthesis of minor phospholipids and in modulation of IP3-mediated signal transduction.</text>
</comment>
<keyword evidence="12 16" id="KW-0443">Lipid metabolism</keyword>
<dbReference type="GO" id="GO:0016024">
    <property type="term" value="P:CDP-diacylglycerol biosynthetic process"/>
    <property type="evidence" value="ECO:0007669"/>
    <property type="project" value="UniProtKB-UniRule"/>
</dbReference>